<sequence>MMSTMYQSQSFHADSTRPPTHVSMKQMLLQKLAYHITTLSSDGLDGLLQLVSFFEPHWFLLQSQADDGEIDLDLQMLQPRTLHAIEQYVAATMMAST</sequence>
<dbReference type="Pfam" id="PF17035">
    <property type="entry name" value="BET"/>
    <property type="match status" value="1"/>
</dbReference>
<feature type="domain" description="NET" evidence="1">
    <location>
        <begin position="30"/>
        <end position="90"/>
    </location>
</feature>
<evidence type="ECO:0000313" key="3">
    <source>
        <dbReference type="EMBL" id="VFT89601.1"/>
    </source>
</evidence>
<dbReference type="InterPro" id="IPR038336">
    <property type="entry name" value="NET_sf"/>
</dbReference>
<name>A0A485KX22_9STRA</name>
<proteinExistence type="predicted"/>
<reference evidence="3 4" key="1">
    <citation type="submission" date="2019-03" db="EMBL/GenBank/DDBJ databases">
        <authorList>
            <person name="Gaulin E."/>
            <person name="Dumas B."/>
        </authorList>
    </citation>
    <scope>NUCLEOTIDE SEQUENCE [LARGE SCALE GENOMIC DNA]</scope>
    <source>
        <strain evidence="3">CBS 568.67</strain>
    </source>
</reference>
<dbReference type="InterPro" id="IPR027353">
    <property type="entry name" value="NET_dom"/>
</dbReference>
<evidence type="ECO:0000313" key="2">
    <source>
        <dbReference type="EMBL" id="KAF0696496.1"/>
    </source>
</evidence>
<evidence type="ECO:0000259" key="1">
    <source>
        <dbReference type="Pfam" id="PF17035"/>
    </source>
</evidence>
<accession>A0A485KX22</accession>
<reference evidence="2" key="2">
    <citation type="submission" date="2019-06" db="EMBL/GenBank/DDBJ databases">
        <title>Genomics analysis of Aphanomyces spp. identifies a new class of oomycete effector associated with host adaptation.</title>
        <authorList>
            <person name="Gaulin E."/>
        </authorList>
    </citation>
    <scope>NUCLEOTIDE SEQUENCE</scope>
    <source>
        <strain evidence="2">CBS 578.67</strain>
    </source>
</reference>
<evidence type="ECO:0000313" key="4">
    <source>
        <dbReference type="Proteomes" id="UP000332933"/>
    </source>
</evidence>
<dbReference type="EMBL" id="CAADRA010005411">
    <property type="protein sequence ID" value="VFT89601.1"/>
    <property type="molecule type" value="Genomic_DNA"/>
</dbReference>
<organism evidence="3 4">
    <name type="scientific">Aphanomyces stellatus</name>
    <dbReference type="NCBI Taxonomy" id="120398"/>
    <lineage>
        <taxon>Eukaryota</taxon>
        <taxon>Sar</taxon>
        <taxon>Stramenopiles</taxon>
        <taxon>Oomycota</taxon>
        <taxon>Saprolegniomycetes</taxon>
        <taxon>Saprolegniales</taxon>
        <taxon>Verrucalvaceae</taxon>
        <taxon>Aphanomyces</taxon>
    </lineage>
</organism>
<dbReference type="Gene3D" id="1.20.1270.220">
    <property type="match status" value="1"/>
</dbReference>
<gene>
    <name evidence="3" type="primary">Aste57867_12752</name>
    <name evidence="2" type="ORF">As57867_012704</name>
    <name evidence="3" type="ORF">ASTE57867_12752</name>
</gene>
<keyword evidence="4" id="KW-1185">Reference proteome</keyword>
<protein>
    <submittedName>
        <fullName evidence="3">Aste57867_12752 protein</fullName>
    </submittedName>
</protein>
<dbReference type="Proteomes" id="UP000332933">
    <property type="component" value="Unassembled WGS sequence"/>
</dbReference>
<dbReference type="AlphaFoldDB" id="A0A485KX22"/>
<dbReference type="EMBL" id="VJMH01005390">
    <property type="protein sequence ID" value="KAF0696496.1"/>
    <property type="molecule type" value="Genomic_DNA"/>
</dbReference>